<dbReference type="EMBL" id="AAVT01000001">
    <property type="protein sequence ID" value="EAW32999.1"/>
    <property type="molecule type" value="Genomic_DNA"/>
</dbReference>
<dbReference type="STRING" id="247633.GP2143_17126"/>
<gene>
    <name evidence="1" type="ORF">GP2143_17126</name>
</gene>
<reference evidence="1 2" key="1">
    <citation type="journal article" date="2010" name="J. Bacteriol.">
        <title>Genome sequence of the oligotrophic marine Gammaproteobacterium HTCC2143, isolated from the Oregon Coast.</title>
        <authorList>
            <person name="Oh H.M."/>
            <person name="Kang I."/>
            <person name="Ferriera S."/>
            <person name="Giovannoni S.J."/>
            <person name="Cho J.C."/>
        </authorList>
    </citation>
    <scope>NUCLEOTIDE SEQUENCE [LARGE SCALE GENOMIC DNA]</scope>
    <source>
        <strain evidence="1 2">HTCC2143</strain>
    </source>
</reference>
<name>A0YA45_9GAMM</name>
<protein>
    <recommendedName>
        <fullName evidence="3">MSHA biogenesis protein MshP</fullName>
    </recommendedName>
</protein>
<evidence type="ECO:0008006" key="3">
    <source>
        <dbReference type="Google" id="ProtNLM"/>
    </source>
</evidence>
<dbReference type="Proteomes" id="UP000004931">
    <property type="component" value="Unassembled WGS sequence"/>
</dbReference>
<dbReference type="AlphaFoldDB" id="A0YA45"/>
<sequence>MSSKVMIASGKQQGFSIVFAIFVLVVLSLLATAMFNIMAAGSDTVARQVLSARALFAAESGAQRQLNAIFPPGASASVTASCAGSAGSPRTNTFVMGGLIGCSDVIVVCDYVLIDAVNYFSLTSTGRCGPADDSAVRAIEVRAK</sequence>
<accession>A0YA45</accession>
<evidence type="ECO:0000313" key="2">
    <source>
        <dbReference type="Proteomes" id="UP000004931"/>
    </source>
</evidence>
<proteinExistence type="predicted"/>
<organism evidence="1 2">
    <name type="scientific">marine gamma proteobacterium HTCC2143</name>
    <dbReference type="NCBI Taxonomy" id="247633"/>
    <lineage>
        <taxon>Bacteria</taxon>
        <taxon>Pseudomonadati</taxon>
        <taxon>Pseudomonadota</taxon>
        <taxon>Gammaproteobacteria</taxon>
        <taxon>Cellvibrionales</taxon>
        <taxon>Spongiibacteraceae</taxon>
        <taxon>BD1-7 clade</taxon>
    </lineage>
</organism>
<keyword evidence="2" id="KW-1185">Reference proteome</keyword>
<comment type="caution">
    <text evidence="1">The sequence shown here is derived from an EMBL/GenBank/DDBJ whole genome shotgun (WGS) entry which is preliminary data.</text>
</comment>
<dbReference type="OrthoDB" id="5768004at2"/>
<dbReference type="eggNOG" id="COG4726">
    <property type="taxonomic scope" value="Bacteria"/>
</dbReference>
<evidence type="ECO:0000313" key="1">
    <source>
        <dbReference type="EMBL" id="EAW32999.1"/>
    </source>
</evidence>